<dbReference type="SUPFAM" id="SSF54001">
    <property type="entry name" value="Cysteine proteinases"/>
    <property type="match status" value="1"/>
</dbReference>
<organism evidence="2 3">
    <name type="scientific">Asticcacaulis excentricus</name>
    <dbReference type="NCBI Taxonomy" id="78587"/>
    <lineage>
        <taxon>Bacteria</taxon>
        <taxon>Pseudomonadati</taxon>
        <taxon>Pseudomonadota</taxon>
        <taxon>Alphaproteobacteria</taxon>
        <taxon>Caulobacterales</taxon>
        <taxon>Caulobacteraceae</taxon>
        <taxon>Asticcacaulis</taxon>
    </lineage>
</organism>
<dbReference type="InterPro" id="IPR013589">
    <property type="entry name" value="Bac_transglu_N"/>
</dbReference>
<evidence type="ECO:0000313" key="3">
    <source>
        <dbReference type="Proteomes" id="UP000278756"/>
    </source>
</evidence>
<dbReference type="Proteomes" id="UP000278756">
    <property type="component" value="Chromosome 1"/>
</dbReference>
<dbReference type="Pfam" id="PF09899">
    <property type="entry name" value="DUF2126"/>
    <property type="match status" value="1"/>
</dbReference>
<dbReference type="Gene3D" id="3.10.620.30">
    <property type="match status" value="1"/>
</dbReference>
<dbReference type="EMBL" id="AP018827">
    <property type="protein sequence ID" value="BBF79537.1"/>
    <property type="molecule type" value="Genomic_DNA"/>
</dbReference>
<dbReference type="PANTHER" id="PTHR33490">
    <property type="entry name" value="BLR5614 PROTEIN-RELATED"/>
    <property type="match status" value="1"/>
</dbReference>
<dbReference type="InterPro" id="IPR002931">
    <property type="entry name" value="Transglutaminase-like"/>
</dbReference>
<sequence>MTILTALHHVTDYRYERPIGMGPQVIRLRPAPHTRAHVQSYRLKVEPENHFINWQQDPFGNWLARIVFPDKVAQFRVEVDLVLEIKVFNPFDFFLEDTATHYPFTYAESLKEELTPYLEIKERDDLLMDYVRSVPDLNPSTGEKWGTVDFLVAFNQKVNSHLNYTLRMEPGVQTSAETLTLLQGSCRDMAWLACQALRHKGFATRFVSGYSIQLKADVESLDGPSGVSEDVTDLHAWYEVYLPGAGWIGLDPTSGMFTGEGHIPLCCAPNPTSAAPITGAHEPAQSQFSYEMGVTRIYESRRVTQPYTDGEWQRIDALGHKVDKALTAQDVRLTMGGEPTFVSLDDRTGDEWHFTALSDTKKKLGFDLFKRLSARFAKGALAQHAQGKWYPGEILPRWAMNAFWRLDQKPLWLNADLLIDPEAAAHEPQATARTFLRTLAGALGLHEDLVIDAYEDIPYHLWKEQRLPLEGEMLKADVYEATERKRLQALLDNDLGQPTGFVLPLQYSAQFDGWMSNPWRFRTEKMMLLPGDSPVGLRLPLGALPFVDQAEVDTHLFPPRSPFAPTEALPEAQTLVPRFARAIGKAGDPQRWAGPNGLVRSALCAEVRHGKLFLFLPPTAYAEHYFELISAIEAVAAHLKVPVVIEGYGPPRDHRIESLSVTPDPGVIEVNIQPARHWDELKDIITTVYEEARLARLVADKFLIDGKRVATGGGNHIVMGAQKPEDSPFLRRPDLLGSMIRFWQNHPSLSYLFSGMYIGATSQAPRIDEARHESLYELEIALSNLPKGEAEQAPWLVDRLLRNLLVDLTGNTHRAEFCIDKLYSPDSDRGRLGLLEMRGFEMSPHPQMNLIQALLIRALIAVFWKKPYTGRLVRWGTQLHDRFMLGHQVREDLHEVLDVLKSHGYAFSRDWFIPFFDFRFPSLGSVQIGGLTLELRAGLEPWPVMGEEPSGGGTSRGVDSSVERMEVVLSGAVGDQHVVTCNGRRLPLHPTRDAHIQVAGVRYKAWAPWSSLHPNLPVNTPLQFDVIDTRLERSLGGCRYHVMHPGGRNYEQLPLNENEAEGRRLSRFEAPTHTPGRVRVPALHINPDYPMTLDLRRKD</sequence>
<gene>
    <name evidence="2" type="ORF">EM6_0104</name>
</gene>
<dbReference type="RefSeq" id="WP_126419539.1">
    <property type="nucleotide sequence ID" value="NZ_AP018827.1"/>
</dbReference>
<dbReference type="Pfam" id="PF08379">
    <property type="entry name" value="Bact_transglu_N"/>
    <property type="match status" value="1"/>
</dbReference>
<protein>
    <submittedName>
        <fullName evidence="2">Inosine-5'-monophosphate dehydrogenase</fullName>
    </submittedName>
</protein>
<dbReference type="InterPro" id="IPR018667">
    <property type="entry name" value="DUF2126"/>
</dbReference>
<accession>A0A3G9FYS4</accession>
<dbReference type="AlphaFoldDB" id="A0A3G9FYS4"/>
<dbReference type="PANTHER" id="PTHR33490:SF1">
    <property type="entry name" value="SLL1233 PROTEIN"/>
    <property type="match status" value="1"/>
</dbReference>
<name>A0A3G9FYS4_9CAUL</name>
<dbReference type="Pfam" id="PF01841">
    <property type="entry name" value="Transglut_core"/>
    <property type="match status" value="1"/>
</dbReference>
<dbReference type="SMART" id="SM00460">
    <property type="entry name" value="TGc"/>
    <property type="match status" value="1"/>
</dbReference>
<dbReference type="InterPro" id="IPR038765">
    <property type="entry name" value="Papain-like_cys_pep_sf"/>
</dbReference>
<proteinExistence type="predicted"/>
<reference evidence="3" key="2">
    <citation type="journal article" date="2017" name="Plant Physiol. Biochem.">
        <title>Differential oxidative and antioxidative response of duckweed Lemna minor toward plant growth promoting/inhibiting bacteria.</title>
        <authorList>
            <person name="Ishizawa H."/>
            <person name="Kuroda M."/>
            <person name="Morikawa M."/>
            <person name="Ike M."/>
        </authorList>
    </citation>
    <scope>NUCLEOTIDE SEQUENCE [LARGE SCALE GENOMIC DNA]</scope>
    <source>
        <strain evidence="3">M6</strain>
    </source>
</reference>
<feature type="domain" description="Transglutaminase-like" evidence="1">
    <location>
        <begin position="178"/>
        <end position="254"/>
    </location>
</feature>
<reference evidence="3" key="1">
    <citation type="journal article" date="2017" name="Biotechnol. Biofuels">
        <title>Evaluation of environmental bacterial communities as a factor affecting the growth of duckweed Lemna minor.</title>
        <authorList>
            <person name="Ishizawa H."/>
            <person name="Kuroda M."/>
            <person name="Morikawa M."/>
            <person name="Ike M."/>
        </authorList>
    </citation>
    <scope>NUCLEOTIDE SEQUENCE [LARGE SCALE GENOMIC DNA]</scope>
    <source>
        <strain evidence="3">M6</strain>
    </source>
</reference>
<evidence type="ECO:0000313" key="2">
    <source>
        <dbReference type="EMBL" id="BBF79537.1"/>
    </source>
</evidence>
<evidence type="ECO:0000259" key="1">
    <source>
        <dbReference type="SMART" id="SM00460"/>
    </source>
</evidence>
<dbReference type="OrthoDB" id="9804023at2"/>